<protein>
    <submittedName>
        <fullName evidence="1">Uncharacterized protein</fullName>
    </submittedName>
</protein>
<dbReference type="KEGG" id="ftj:FTUN_7526"/>
<sequence length="37" mass="4296">MIAEGRRVHDPDAHSDSLGATHRFMIFSRRFVTTSRH</sequence>
<gene>
    <name evidence="1" type="ORF">FTUN_7526</name>
</gene>
<dbReference type="Proteomes" id="UP000503447">
    <property type="component" value="Chromosome"/>
</dbReference>
<organism evidence="1 2">
    <name type="scientific">Frigoriglobus tundricola</name>
    <dbReference type="NCBI Taxonomy" id="2774151"/>
    <lineage>
        <taxon>Bacteria</taxon>
        <taxon>Pseudomonadati</taxon>
        <taxon>Planctomycetota</taxon>
        <taxon>Planctomycetia</taxon>
        <taxon>Gemmatales</taxon>
        <taxon>Gemmataceae</taxon>
        <taxon>Frigoriglobus</taxon>
    </lineage>
</organism>
<evidence type="ECO:0000313" key="1">
    <source>
        <dbReference type="EMBL" id="QJW99903.1"/>
    </source>
</evidence>
<accession>A0A6M5Z315</accession>
<name>A0A6M5Z315_9BACT</name>
<proteinExistence type="predicted"/>
<dbReference type="EMBL" id="CP053452">
    <property type="protein sequence ID" value="QJW99903.1"/>
    <property type="molecule type" value="Genomic_DNA"/>
</dbReference>
<dbReference type="AlphaFoldDB" id="A0A6M5Z315"/>
<reference evidence="2" key="1">
    <citation type="submission" date="2020-05" db="EMBL/GenBank/DDBJ databases">
        <title>Frigoriglobus tundricola gen. nov., sp. nov., a psychrotolerant cellulolytic planctomycete of the family Gemmataceae with two divergent copies of 16S rRNA gene.</title>
        <authorList>
            <person name="Kulichevskaya I.S."/>
            <person name="Ivanova A.A."/>
            <person name="Naumoff D.G."/>
            <person name="Beletsky A.V."/>
            <person name="Rijpstra W.I.C."/>
            <person name="Sinninghe Damste J.S."/>
            <person name="Mardanov A.V."/>
            <person name="Ravin N.V."/>
            <person name="Dedysh S.N."/>
        </authorList>
    </citation>
    <scope>NUCLEOTIDE SEQUENCE [LARGE SCALE GENOMIC DNA]</scope>
    <source>
        <strain evidence="2">PL17</strain>
    </source>
</reference>
<keyword evidence="2" id="KW-1185">Reference proteome</keyword>
<evidence type="ECO:0000313" key="2">
    <source>
        <dbReference type="Proteomes" id="UP000503447"/>
    </source>
</evidence>